<dbReference type="OrthoDB" id="222470at2157"/>
<organism evidence="2 3">
    <name type="scientific">Haloarcula rubripromontorii</name>
    <dbReference type="NCBI Taxonomy" id="1705562"/>
    <lineage>
        <taxon>Archaea</taxon>
        <taxon>Methanobacteriati</taxon>
        <taxon>Methanobacteriota</taxon>
        <taxon>Stenosarchaea group</taxon>
        <taxon>Halobacteria</taxon>
        <taxon>Halobacteriales</taxon>
        <taxon>Haloarculaceae</taxon>
        <taxon>Haloarcula</taxon>
    </lineage>
</organism>
<evidence type="ECO:0000313" key="2">
    <source>
        <dbReference type="EMBL" id="KOX93846.1"/>
    </source>
</evidence>
<dbReference type="AlphaFoldDB" id="A0A0N0BPI8"/>
<sequence>MSTRTNGPDGFGGQYVDQLLPRQSPTRHDLVLAVIPAVFVLTLVAAVVLDLSLQVAVAVGALVGAVAVIDALFIHPPTRGRRRGGT</sequence>
<name>A0A0N0BPI8_9EURY</name>
<protein>
    <submittedName>
        <fullName evidence="2">Uncharacterized protein</fullName>
    </submittedName>
</protein>
<dbReference type="Pfam" id="PF26047">
    <property type="entry name" value="DUF8015"/>
    <property type="match status" value="1"/>
</dbReference>
<proteinExistence type="predicted"/>
<keyword evidence="3" id="KW-1185">Reference proteome</keyword>
<keyword evidence="1" id="KW-0472">Membrane</keyword>
<evidence type="ECO:0000313" key="3">
    <source>
        <dbReference type="Proteomes" id="UP000037729"/>
    </source>
</evidence>
<reference evidence="2 3" key="1">
    <citation type="submission" date="2015-08" db="EMBL/GenBank/DDBJ databases">
        <title>Genomes of Isolates from Cabo Rojo, PR.</title>
        <authorList>
            <person name="Sanchez-Nieves R.L."/>
            <person name="Montalvo-Rodriguez R."/>
        </authorList>
    </citation>
    <scope>NUCLEOTIDE SEQUENCE [LARGE SCALE GENOMIC DNA]</scope>
    <source>
        <strain evidence="2 3">SL3</strain>
    </source>
</reference>
<dbReference type="InterPro" id="IPR058328">
    <property type="entry name" value="DUF8015"/>
</dbReference>
<feature type="transmembrane region" description="Helical" evidence="1">
    <location>
        <begin position="55"/>
        <end position="74"/>
    </location>
</feature>
<feature type="transmembrane region" description="Helical" evidence="1">
    <location>
        <begin position="30"/>
        <end position="49"/>
    </location>
</feature>
<dbReference type="RefSeq" id="WP_053967531.1">
    <property type="nucleotide sequence ID" value="NZ_LIUF01000002.1"/>
</dbReference>
<dbReference type="EMBL" id="LIUF01000002">
    <property type="protein sequence ID" value="KOX93846.1"/>
    <property type="molecule type" value="Genomic_DNA"/>
</dbReference>
<accession>A0A0N0BPI8</accession>
<evidence type="ECO:0000256" key="1">
    <source>
        <dbReference type="SAM" id="Phobius"/>
    </source>
</evidence>
<keyword evidence="1" id="KW-1133">Transmembrane helix</keyword>
<gene>
    <name evidence="2" type="ORF">AMS69_07965</name>
</gene>
<dbReference type="Proteomes" id="UP000037729">
    <property type="component" value="Unassembled WGS sequence"/>
</dbReference>
<comment type="caution">
    <text evidence="2">The sequence shown here is derived from an EMBL/GenBank/DDBJ whole genome shotgun (WGS) entry which is preliminary data.</text>
</comment>
<keyword evidence="1" id="KW-0812">Transmembrane</keyword>